<proteinExistence type="predicted"/>
<sequence length="74" mass="8772">MSRAFIKEDDGQIDFVDREQARREREERLGLLIRKIDHLSSAEAVSLDPFKKEAMLARICREREELEALLERDK</sequence>
<gene>
    <name evidence="1" type="ORF">KIH16_06320</name>
</gene>
<keyword evidence="2" id="KW-1185">Reference proteome</keyword>
<evidence type="ECO:0000313" key="1">
    <source>
        <dbReference type="EMBL" id="QVL37353.1"/>
    </source>
</evidence>
<evidence type="ECO:0000313" key="2">
    <source>
        <dbReference type="Proteomes" id="UP000682204"/>
    </source>
</evidence>
<dbReference type="EMBL" id="CP074691">
    <property type="protein sequence ID" value="QVL37353.1"/>
    <property type="molecule type" value="Genomic_DNA"/>
</dbReference>
<protein>
    <submittedName>
        <fullName evidence="1">Uncharacterized protein</fullName>
    </submittedName>
</protein>
<organism evidence="1 2">
    <name type="scientific">Aminirod propionatiphilus</name>
    <dbReference type="NCBI Taxonomy" id="3415223"/>
    <lineage>
        <taxon>Bacteria</taxon>
        <taxon>Thermotogati</taxon>
        <taxon>Synergistota</taxon>
        <taxon>Synergistia</taxon>
        <taxon>Synergistales</taxon>
        <taxon>Aminiphilaceae</taxon>
        <taxon>Aminirod</taxon>
    </lineage>
</organism>
<reference evidence="1" key="1">
    <citation type="submission" date="2021-05" db="EMBL/GenBank/DDBJ databases">
        <title>An isolated secondary fermenter in methanogenic hydrocarbon-degrading communities.</title>
        <authorList>
            <person name="Liu Y.-F."/>
            <person name="Liu Z.-l."/>
        </authorList>
    </citation>
    <scope>NUCLEOTIDE SEQUENCE</scope>
    <source>
        <strain evidence="1">L-13</strain>
    </source>
</reference>
<dbReference type="Proteomes" id="UP000682204">
    <property type="component" value="Chromosome"/>
</dbReference>
<name>A0ACD1DZA5_9BACT</name>
<accession>A0ACD1DZA5</accession>